<gene>
    <name evidence="1" type="ORF">RM538_01805</name>
</gene>
<dbReference type="RefSeq" id="WP_311331680.1">
    <property type="nucleotide sequence ID" value="NZ_JAVRHZ010000001.1"/>
</dbReference>
<evidence type="ECO:0008006" key="3">
    <source>
        <dbReference type="Google" id="ProtNLM"/>
    </source>
</evidence>
<accession>A0ABU2Y964</accession>
<sequence length="192" mass="22498">MNNSALYKHISYDKAYRKNRLNAANWVLENPETIKELLQYCFHEDQTLATKATWVLEFVFRKNIKELYPFLNYIFKNLSTAKSDGQLRSLGLFCEMITIAYYKEKEAGILKLLKPNHKKIITECCFDWMITNQKVACQARAMTALQFLGTEYDWIHPELQQIIIQNMSSGSAGYKARGKQTLAYIEKFNEQR</sequence>
<dbReference type="InterPro" id="IPR016024">
    <property type="entry name" value="ARM-type_fold"/>
</dbReference>
<keyword evidence="2" id="KW-1185">Reference proteome</keyword>
<dbReference type="SUPFAM" id="SSF48371">
    <property type="entry name" value="ARM repeat"/>
    <property type="match status" value="1"/>
</dbReference>
<organism evidence="1 2">
    <name type="scientific">Patiriisocius hiemis</name>
    <dbReference type="NCBI Taxonomy" id="3075604"/>
    <lineage>
        <taxon>Bacteria</taxon>
        <taxon>Pseudomonadati</taxon>
        <taxon>Bacteroidota</taxon>
        <taxon>Flavobacteriia</taxon>
        <taxon>Flavobacteriales</taxon>
        <taxon>Flavobacteriaceae</taxon>
        <taxon>Patiriisocius</taxon>
    </lineage>
</organism>
<protein>
    <recommendedName>
        <fullName evidence="3">Adenylosuccinate lyase</fullName>
    </recommendedName>
</protein>
<reference evidence="1 2" key="1">
    <citation type="submission" date="2023-09" db="EMBL/GenBank/DDBJ databases">
        <authorList>
            <person name="Rey-Velasco X."/>
        </authorList>
    </citation>
    <scope>NUCLEOTIDE SEQUENCE [LARGE SCALE GENOMIC DNA]</scope>
    <source>
        <strain evidence="1 2">W242</strain>
    </source>
</reference>
<comment type="caution">
    <text evidence="1">The sequence shown here is derived from an EMBL/GenBank/DDBJ whole genome shotgun (WGS) entry which is preliminary data.</text>
</comment>
<evidence type="ECO:0000313" key="2">
    <source>
        <dbReference type="Proteomes" id="UP001254488"/>
    </source>
</evidence>
<evidence type="ECO:0000313" key="1">
    <source>
        <dbReference type="EMBL" id="MDT0554721.1"/>
    </source>
</evidence>
<proteinExistence type="predicted"/>
<name>A0ABU2Y964_9FLAO</name>
<dbReference type="Proteomes" id="UP001254488">
    <property type="component" value="Unassembled WGS sequence"/>
</dbReference>
<dbReference type="EMBL" id="JAVRHZ010000001">
    <property type="protein sequence ID" value="MDT0554721.1"/>
    <property type="molecule type" value="Genomic_DNA"/>
</dbReference>